<dbReference type="InterPro" id="IPR012664">
    <property type="entry name" value="CHP02452"/>
</dbReference>
<protein>
    <recommendedName>
        <fullName evidence="2">Microbial-type PARG catalytic domain-containing protein</fullName>
    </recommendedName>
</protein>
<dbReference type="Proteomes" id="UP001283341">
    <property type="component" value="Unassembled WGS sequence"/>
</dbReference>
<dbReference type="PANTHER" id="PTHR35596:SF1">
    <property type="entry name" value="MICROBIAL-TYPE PARG CATALYTIC DOMAIN-CONTAINING PROTEIN"/>
    <property type="match status" value="1"/>
</dbReference>
<name>A0AAE0HZW1_9PEZI</name>
<dbReference type="SUPFAM" id="SSF52949">
    <property type="entry name" value="Macro domain-like"/>
    <property type="match status" value="1"/>
</dbReference>
<keyword evidence="4" id="KW-1185">Reference proteome</keyword>
<feature type="compositionally biased region" description="Basic residues" evidence="1">
    <location>
        <begin position="48"/>
        <end position="59"/>
    </location>
</feature>
<dbReference type="Pfam" id="PF10021">
    <property type="entry name" value="PARG_cat_microb"/>
    <property type="match status" value="1"/>
</dbReference>
<dbReference type="NCBIfam" id="TIGR02452">
    <property type="entry name" value="TIGR02452 family protein"/>
    <property type="match status" value="1"/>
</dbReference>
<reference evidence="3" key="2">
    <citation type="submission" date="2023-06" db="EMBL/GenBank/DDBJ databases">
        <authorList>
            <consortium name="Lawrence Berkeley National Laboratory"/>
            <person name="Haridas S."/>
            <person name="Hensen N."/>
            <person name="Bonometti L."/>
            <person name="Westerberg I."/>
            <person name="Brannstrom I.O."/>
            <person name="Guillou S."/>
            <person name="Cros-Aarteil S."/>
            <person name="Calhoun S."/>
            <person name="Kuo A."/>
            <person name="Mondo S."/>
            <person name="Pangilinan J."/>
            <person name="Riley R."/>
            <person name="Labutti K."/>
            <person name="Andreopoulos B."/>
            <person name="Lipzen A."/>
            <person name="Chen C."/>
            <person name="Yanf M."/>
            <person name="Daum C."/>
            <person name="Ng V."/>
            <person name="Clum A."/>
            <person name="Steindorff A."/>
            <person name="Ohm R."/>
            <person name="Martin F."/>
            <person name="Silar P."/>
            <person name="Natvig D."/>
            <person name="Lalanne C."/>
            <person name="Gautier V."/>
            <person name="Ament-Velasquez S.L."/>
            <person name="Kruys A."/>
            <person name="Hutchinson M.I."/>
            <person name="Powell A.J."/>
            <person name="Barry K."/>
            <person name="Miller A.N."/>
            <person name="Grigoriev I.V."/>
            <person name="Debuchy R."/>
            <person name="Gladieux P."/>
            <person name="Thoren M.H."/>
            <person name="Johannesson H."/>
        </authorList>
    </citation>
    <scope>NUCLEOTIDE SEQUENCE</scope>
    <source>
        <strain evidence="3">CBS 118394</strain>
    </source>
</reference>
<dbReference type="PANTHER" id="PTHR35596">
    <property type="entry name" value="DUF2263 DOMAIN-CONTAINING PROTEIN"/>
    <property type="match status" value="1"/>
</dbReference>
<proteinExistence type="predicted"/>
<evidence type="ECO:0000313" key="3">
    <source>
        <dbReference type="EMBL" id="KAK3315719.1"/>
    </source>
</evidence>
<gene>
    <name evidence="3" type="ORF">B0H66DRAFT_559594</name>
</gene>
<dbReference type="AlphaFoldDB" id="A0AAE0HZW1"/>
<evidence type="ECO:0000256" key="1">
    <source>
        <dbReference type="SAM" id="MobiDB-lite"/>
    </source>
</evidence>
<dbReference type="EMBL" id="JAUEDM010000005">
    <property type="protein sequence ID" value="KAK3315719.1"/>
    <property type="molecule type" value="Genomic_DNA"/>
</dbReference>
<dbReference type="InterPro" id="IPR019261">
    <property type="entry name" value="PARG_cat_microbial"/>
</dbReference>
<evidence type="ECO:0000313" key="4">
    <source>
        <dbReference type="Proteomes" id="UP001283341"/>
    </source>
</evidence>
<feature type="domain" description="Microbial-type PARG catalytic" evidence="2">
    <location>
        <begin position="126"/>
        <end position="230"/>
    </location>
</feature>
<organism evidence="3 4">
    <name type="scientific">Apodospora peruviana</name>
    <dbReference type="NCBI Taxonomy" id="516989"/>
    <lineage>
        <taxon>Eukaryota</taxon>
        <taxon>Fungi</taxon>
        <taxon>Dikarya</taxon>
        <taxon>Ascomycota</taxon>
        <taxon>Pezizomycotina</taxon>
        <taxon>Sordariomycetes</taxon>
        <taxon>Sordariomycetidae</taxon>
        <taxon>Sordariales</taxon>
        <taxon>Lasiosphaeriaceae</taxon>
        <taxon>Apodospora</taxon>
    </lineage>
</organism>
<dbReference type="Gene3D" id="3.40.220.10">
    <property type="entry name" value="Leucine Aminopeptidase, subunit E, domain 1"/>
    <property type="match status" value="1"/>
</dbReference>
<comment type="caution">
    <text evidence="3">The sequence shown here is derived from an EMBL/GenBank/DDBJ whole genome shotgun (WGS) entry which is preliminary data.</text>
</comment>
<reference evidence="3" key="1">
    <citation type="journal article" date="2023" name="Mol. Phylogenet. Evol.">
        <title>Genome-scale phylogeny and comparative genomics of the fungal order Sordariales.</title>
        <authorList>
            <person name="Hensen N."/>
            <person name="Bonometti L."/>
            <person name="Westerberg I."/>
            <person name="Brannstrom I.O."/>
            <person name="Guillou S."/>
            <person name="Cros-Aarteil S."/>
            <person name="Calhoun S."/>
            <person name="Haridas S."/>
            <person name="Kuo A."/>
            <person name="Mondo S."/>
            <person name="Pangilinan J."/>
            <person name="Riley R."/>
            <person name="LaButti K."/>
            <person name="Andreopoulos B."/>
            <person name="Lipzen A."/>
            <person name="Chen C."/>
            <person name="Yan M."/>
            <person name="Daum C."/>
            <person name="Ng V."/>
            <person name="Clum A."/>
            <person name="Steindorff A."/>
            <person name="Ohm R.A."/>
            <person name="Martin F."/>
            <person name="Silar P."/>
            <person name="Natvig D.O."/>
            <person name="Lalanne C."/>
            <person name="Gautier V."/>
            <person name="Ament-Velasquez S.L."/>
            <person name="Kruys A."/>
            <person name="Hutchinson M.I."/>
            <person name="Powell A.J."/>
            <person name="Barry K."/>
            <person name="Miller A.N."/>
            <person name="Grigoriev I.V."/>
            <person name="Debuchy R."/>
            <person name="Gladieux P."/>
            <person name="Hiltunen Thoren M."/>
            <person name="Johannesson H."/>
        </authorList>
    </citation>
    <scope>NUCLEOTIDE SEQUENCE</scope>
    <source>
        <strain evidence="3">CBS 118394</strain>
    </source>
</reference>
<sequence>MTSILARITAQFLIGQEISGLKVLHSRQDDALHQGARTKPDNLQHWRQSAHPRPPHRARPLNGHRSEAPMATTDSDRQRETLRAIAQEQISILPTIASKLGPTGDDAVRKCGKFTLNNLPYLDPNLCPAYPAPATIGVINEDTLNAAIDMSQRRLLSDDDSPPNLGSSPYPAVVNFANRHSPGGGWLNGALAQEEAICYRSSLAMSLDSASYPLSTNEALYSPHVLVVRDSLAQGHNILYPNVPVEHLPVVSVLTVAALYHPDVKVFDVKSRAGSGALPREKRVFARNSDRNLTKDKMRLVLRMAASKGHRMLVLGALGCGVFENPPEDVANCWLEVLREDEFSGNWWRDVCFAVYDPNGEGNYEIFKQILHGKDV</sequence>
<dbReference type="InterPro" id="IPR043472">
    <property type="entry name" value="Macro_dom-like"/>
</dbReference>
<accession>A0AAE0HZW1</accession>
<feature type="region of interest" description="Disordered" evidence="1">
    <location>
        <begin position="37"/>
        <end position="76"/>
    </location>
</feature>
<evidence type="ECO:0000259" key="2">
    <source>
        <dbReference type="Pfam" id="PF10021"/>
    </source>
</evidence>